<evidence type="ECO:0000256" key="2">
    <source>
        <dbReference type="ARBA" id="ARBA00023002"/>
    </source>
</evidence>
<organism evidence="5 6">
    <name type="scientific">Penicillium cf. griseofulvum</name>
    <dbReference type="NCBI Taxonomy" id="2972120"/>
    <lineage>
        <taxon>Eukaryota</taxon>
        <taxon>Fungi</taxon>
        <taxon>Dikarya</taxon>
        <taxon>Ascomycota</taxon>
        <taxon>Pezizomycotina</taxon>
        <taxon>Eurotiomycetes</taxon>
        <taxon>Eurotiomycetidae</taxon>
        <taxon>Eurotiales</taxon>
        <taxon>Aspergillaceae</taxon>
        <taxon>Penicillium</taxon>
    </lineage>
</organism>
<dbReference type="GO" id="GO:0071949">
    <property type="term" value="F:FAD binding"/>
    <property type="evidence" value="ECO:0007669"/>
    <property type="project" value="InterPro"/>
</dbReference>
<gene>
    <name evidence="5" type="ORF">N7472_007136</name>
</gene>
<dbReference type="EMBL" id="JAPQKP010000005">
    <property type="protein sequence ID" value="KAJ5188122.1"/>
    <property type="molecule type" value="Genomic_DNA"/>
</dbReference>
<feature type="signal peptide" evidence="3">
    <location>
        <begin position="1"/>
        <end position="22"/>
    </location>
</feature>
<dbReference type="InterPro" id="IPR006094">
    <property type="entry name" value="Oxid_FAD_bind_N"/>
</dbReference>
<comment type="similarity">
    <text evidence="1">Belongs to the oxygen-dependent FAD-linked oxidoreductase family.</text>
</comment>
<dbReference type="InterPro" id="IPR012951">
    <property type="entry name" value="BBE"/>
</dbReference>
<comment type="caution">
    <text evidence="5">The sequence shown here is derived from an EMBL/GenBank/DDBJ whole genome shotgun (WGS) entry which is preliminary data.</text>
</comment>
<dbReference type="Pfam" id="PF08031">
    <property type="entry name" value="BBE"/>
    <property type="match status" value="1"/>
</dbReference>
<sequence length="614" mass="67002">MILFVYLAVLLAAIFIPQISEAQNCRCLPQDPCWPSPEEWKTFNDSIDGNLVSVKPVGHVCHGPKFDNESCESVISMTHDSSWRASQPGALQWYNWENWPSQKQSCYPERNISMNCDQGRISLYSAMVKSVEHIQKSIEFAKDKNLRVAIRNTGHDLAGRSSAPNSFQIFTNGLKDIQYVDNFFPVGALDYNSKSHGPAVTIGAGVLVTELYAAAAAGEYTVVAGISGTVGVAGGLIQGGGISILSPLRGLASDNALQFEVVTADGELVIANQDQNQDLFWALRGGGGGTFGVVVSVTIRVYPDIPVTVATLNITTSTANDKFWTGTREVLAALPALREEENSAETYIMPRVAPTNHASLVVTIYSFGQQDKTLTDDRFSSLLASLNDTGIPYIYSSQSVPKVSALLSVPRNLKDAFTGMIFGSVLASHDFITSPEGPSHMVDIFSSLQLNIGDMISLVGLAGGKVMANKDISSAANPDWRTASLDIELGRVLPSRPSWESQQGIQDSLTNLQMPLLRSLESGRMGAYLNMADPREKDFQLSFWGDNYGRLYEIKQIWDKNGLFITRLGVGSEDWDEDGMCRIAALHSGVLSKPLFLFSYIFSFLSAVVRKTFQ</sequence>
<dbReference type="Pfam" id="PF01565">
    <property type="entry name" value="FAD_binding_4"/>
    <property type="match status" value="1"/>
</dbReference>
<evidence type="ECO:0000313" key="5">
    <source>
        <dbReference type="EMBL" id="KAJ5188122.1"/>
    </source>
</evidence>
<protein>
    <submittedName>
        <fullName evidence="5">FAD-binding domain-containing protein</fullName>
    </submittedName>
</protein>
<keyword evidence="2" id="KW-0560">Oxidoreductase</keyword>
<dbReference type="AlphaFoldDB" id="A0A9W9M5L4"/>
<reference evidence="5" key="2">
    <citation type="journal article" date="2023" name="IMA Fungus">
        <title>Comparative genomic study of the Penicillium genus elucidates a diverse pangenome and 15 lateral gene transfer events.</title>
        <authorList>
            <person name="Petersen C."/>
            <person name="Sorensen T."/>
            <person name="Nielsen M.R."/>
            <person name="Sondergaard T.E."/>
            <person name="Sorensen J.L."/>
            <person name="Fitzpatrick D.A."/>
            <person name="Frisvad J.C."/>
            <person name="Nielsen K.L."/>
        </authorList>
    </citation>
    <scope>NUCLEOTIDE SEQUENCE</scope>
    <source>
        <strain evidence="5">IBT 16849</strain>
    </source>
</reference>
<dbReference type="InterPro" id="IPR016169">
    <property type="entry name" value="FAD-bd_PCMH_sub2"/>
</dbReference>
<evidence type="ECO:0000259" key="4">
    <source>
        <dbReference type="PROSITE" id="PS51387"/>
    </source>
</evidence>
<accession>A0A9W9M5L4</accession>
<evidence type="ECO:0000313" key="6">
    <source>
        <dbReference type="Proteomes" id="UP001150879"/>
    </source>
</evidence>
<keyword evidence="6" id="KW-1185">Reference proteome</keyword>
<name>A0A9W9M5L4_9EURO</name>
<keyword evidence="3" id="KW-0732">Signal</keyword>
<dbReference type="PROSITE" id="PS51387">
    <property type="entry name" value="FAD_PCMH"/>
    <property type="match status" value="1"/>
</dbReference>
<dbReference type="InterPro" id="IPR036318">
    <property type="entry name" value="FAD-bd_PCMH-like_sf"/>
</dbReference>
<feature type="chain" id="PRO_5040864698" evidence="3">
    <location>
        <begin position="23"/>
        <end position="614"/>
    </location>
</feature>
<dbReference type="PANTHER" id="PTHR13878:SF155">
    <property type="entry name" value="ALCOHOL OXIDASE, PUTATIVE (AFU_ORTHOLOGUE AFUA_4G00430)-RELATED"/>
    <property type="match status" value="1"/>
</dbReference>
<reference evidence="5" key="1">
    <citation type="submission" date="2022-11" db="EMBL/GenBank/DDBJ databases">
        <authorList>
            <person name="Petersen C."/>
        </authorList>
    </citation>
    <scope>NUCLEOTIDE SEQUENCE</scope>
    <source>
        <strain evidence="5">IBT 16849</strain>
    </source>
</reference>
<feature type="domain" description="FAD-binding PCMH-type" evidence="4">
    <location>
        <begin position="116"/>
        <end position="304"/>
    </location>
</feature>
<dbReference type="InterPro" id="IPR050432">
    <property type="entry name" value="FAD-linked_Oxidoreductases_BP"/>
</dbReference>
<evidence type="ECO:0000256" key="3">
    <source>
        <dbReference type="SAM" id="SignalP"/>
    </source>
</evidence>
<evidence type="ECO:0000256" key="1">
    <source>
        <dbReference type="ARBA" id="ARBA00005466"/>
    </source>
</evidence>
<dbReference type="Gene3D" id="3.30.465.10">
    <property type="match status" value="1"/>
</dbReference>
<proteinExistence type="inferred from homology"/>
<dbReference type="PANTHER" id="PTHR13878">
    <property type="entry name" value="GULONOLACTONE OXIDASE"/>
    <property type="match status" value="1"/>
</dbReference>
<dbReference type="SUPFAM" id="SSF56176">
    <property type="entry name" value="FAD-binding/transporter-associated domain-like"/>
    <property type="match status" value="1"/>
</dbReference>
<dbReference type="InterPro" id="IPR016166">
    <property type="entry name" value="FAD-bd_PCMH"/>
</dbReference>
<dbReference type="GO" id="GO:0016491">
    <property type="term" value="F:oxidoreductase activity"/>
    <property type="evidence" value="ECO:0007669"/>
    <property type="project" value="UniProtKB-KW"/>
</dbReference>
<dbReference type="Proteomes" id="UP001150879">
    <property type="component" value="Unassembled WGS sequence"/>
</dbReference>